<dbReference type="AlphaFoldDB" id="A0AA35T616"/>
<comment type="caution">
    <text evidence="1">The sequence shown here is derived from an EMBL/GenBank/DDBJ whole genome shotgun (WGS) entry which is preliminary data.</text>
</comment>
<dbReference type="EMBL" id="CASHTH010003189">
    <property type="protein sequence ID" value="CAI8041416.1"/>
    <property type="molecule type" value="Genomic_DNA"/>
</dbReference>
<sequence length="158" mass="16907">MPIHSSPCITPLPPTVFTSTVGVGHEAAVRCARHGSGRFLSLAKPVCPADNQYISSGGLYPGDPPCYRHYCTPHGRHCPGQLPSLPSSGRVPGDWVRGSVWRSHLHRPLRPHGSGEGCLRGERVSTLPVSPPTSCAVPSGLWTPFNKHTSMARSTCIL</sequence>
<reference evidence="1" key="1">
    <citation type="submission" date="2023-03" db="EMBL/GenBank/DDBJ databases">
        <authorList>
            <person name="Steffen K."/>
            <person name="Cardenas P."/>
        </authorList>
    </citation>
    <scope>NUCLEOTIDE SEQUENCE</scope>
</reference>
<gene>
    <name evidence="1" type="ORF">GBAR_LOCUS23040</name>
</gene>
<protein>
    <submittedName>
        <fullName evidence="1">Uncharacterized protein</fullName>
    </submittedName>
</protein>
<accession>A0AA35T616</accession>
<proteinExistence type="predicted"/>
<name>A0AA35T616_GEOBA</name>
<evidence type="ECO:0000313" key="1">
    <source>
        <dbReference type="EMBL" id="CAI8041416.1"/>
    </source>
</evidence>
<organism evidence="1 2">
    <name type="scientific">Geodia barretti</name>
    <name type="common">Barrett's horny sponge</name>
    <dbReference type="NCBI Taxonomy" id="519541"/>
    <lineage>
        <taxon>Eukaryota</taxon>
        <taxon>Metazoa</taxon>
        <taxon>Porifera</taxon>
        <taxon>Demospongiae</taxon>
        <taxon>Heteroscleromorpha</taxon>
        <taxon>Tetractinellida</taxon>
        <taxon>Astrophorina</taxon>
        <taxon>Geodiidae</taxon>
        <taxon>Geodia</taxon>
    </lineage>
</organism>
<evidence type="ECO:0000313" key="2">
    <source>
        <dbReference type="Proteomes" id="UP001174909"/>
    </source>
</evidence>
<keyword evidence="2" id="KW-1185">Reference proteome</keyword>
<dbReference type="Proteomes" id="UP001174909">
    <property type="component" value="Unassembled WGS sequence"/>
</dbReference>